<feature type="chain" id="PRO_5032356995" description="Outer membrane protein beta-barrel domain-containing protein" evidence="1">
    <location>
        <begin position="22"/>
        <end position="171"/>
    </location>
</feature>
<gene>
    <name evidence="2" type="ORF">HNQ92_004008</name>
</gene>
<keyword evidence="3" id="KW-1185">Reference proteome</keyword>
<feature type="signal peptide" evidence="1">
    <location>
        <begin position="1"/>
        <end position="21"/>
    </location>
</feature>
<evidence type="ECO:0000313" key="2">
    <source>
        <dbReference type="EMBL" id="MBB5285848.1"/>
    </source>
</evidence>
<protein>
    <recommendedName>
        <fullName evidence="4">Outer membrane protein beta-barrel domain-containing protein</fullName>
    </recommendedName>
</protein>
<sequence length="171" mass="19171">MKKCIVIVSLLLFVGSSLAQAQIQSWAAGFKLGEPTGVNLRKYGDRNALDITVGTYGMLLGNYRDYRSGNYRTMGLMLNGSYLWYAPLFRERMSAYAGVGLQVNSRRYYPNRFDNLHVKNISLGPSGTVGLEYFSPYKSTSFFLEGGAYVEFLPGFFFTSPQLSIGIRTNF</sequence>
<name>A0A840U0E1_9BACT</name>
<reference evidence="2 3" key="1">
    <citation type="submission" date="2020-08" db="EMBL/GenBank/DDBJ databases">
        <title>Genomic Encyclopedia of Type Strains, Phase IV (KMG-IV): sequencing the most valuable type-strain genomes for metagenomic binning, comparative biology and taxonomic classification.</title>
        <authorList>
            <person name="Goeker M."/>
        </authorList>
    </citation>
    <scope>NUCLEOTIDE SEQUENCE [LARGE SCALE GENOMIC DNA]</scope>
    <source>
        <strain evidence="2 3">DSM 105074</strain>
    </source>
</reference>
<keyword evidence="1" id="KW-0732">Signal</keyword>
<dbReference type="Proteomes" id="UP000557307">
    <property type="component" value="Unassembled WGS sequence"/>
</dbReference>
<organism evidence="2 3">
    <name type="scientific">Rhabdobacter roseus</name>
    <dbReference type="NCBI Taxonomy" id="1655419"/>
    <lineage>
        <taxon>Bacteria</taxon>
        <taxon>Pseudomonadati</taxon>
        <taxon>Bacteroidota</taxon>
        <taxon>Cytophagia</taxon>
        <taxon>Cytophagales</taxon>
        <taxon>Cytophagaceae</taxon>
        <taxon>Rhabdobacter</taxon>
    </lineage>
</organism>
<evidence type="ECO:0000313" key="3">
    <source>
        <dbReference type="Proteomes" id="UP000557307"/>
    </source>
</evidence>
<proteinExistence type="predicted"/>
<evidence type="ECO:0008006" key="4">
    <source>
        <dbReference type="Google" id="ProtNLM"/>
    </source>
</evidence>
<dbReference type="AlphaFoldDB" id="A0A840U0E1"/>
<dbReference type="RefSeq" id="WP_184176408.1">
    <property type="nucleotide sequence ID" value="NZ_JACHGF010000007.1"/>
</dbReference>
<evidence type="ECO:0000256" key="1">
    <source>
        <dbReference type="SAM" id="SignalP"/>
    </source>
</evidence>
<accession>A0A840U0E1</accession>
<dbReference type="EMBL" id="JACHGF010000007">
    <property type="protein sequence ID" value="MBB5285848.1"/>
    <property type="molecule type" value="Genomic_DNA"/>
</dbReference>
<comment type="caution">
    <text evidence="2">The sequence shown here is derived from an EMBL/GenBank/DDBJ whole genome shotgun (WGS) entry which is preliminary data.</text>
</comment>